<dbReference type="GO" id="GO:0004222">
    <property type="term" value="F:metalloendopeptidase activity"/>
    <property type="evidence" value="ECO:0007669"/>
    <property type="project" value="InterPro"/>
</dbReference>
<dbReference type="EMBL" id="SMSE01000004">
    <property type="protein sequence ID" value="TDG12120.1"/>
    <property type="molecule type" value="Genomic_DNA"/>
</dbReference>
<dbReference type="Pfam" id="PF01435">
    <property type="entry name" value="Peptidase_M48"/>
    <property type="match status" value="1"/>
</dbReference>
<dbReference type="Gene3D" id="3.30.2010.10">
    <property type="entry name" value="Metalloproteases ('zincins'), catalytic domain"/>
    <property type="match status" value="1"/>
</dbReference>
<accession>A0A4R5LP97</accession>
<dbReference type="GO" id="GO:0016020">
    <property type="term" value="C:membrane"/>
    <property type="evidence" value="ECO:0007669"/>
    <property type="project" value="TreeGrafter"/>
</dbReference>
<keyword evidence="10" id="KW-1185">Reference proteome</keyword>
<dbReference type="PROSITE" id="PS51257">
    <property type="entry name" value="PROKAR_LIPOPROTEIN"/>
    <property type="match status" value="1"/>
</dbReference>
<feature type="region of interest" description="Disordered" evidence="7">
    <location>
        <begin position="475"/>
        <end position="494"/>
    </location>
</feature>
<keyword evidence="2" id="KW-0645">Protease</keyword>
<comment type="cofactor">
    <cofactor evidence="1">
        <name>Zn(2+)</name>
        <dbReference type="ChEBI" id="CHEBI:29105"/>
    </cofactor>
</comment>
<feature type="domain" description="Peptidase M48" evidence="8">
    <location>
        <begin position="66"/>
        <end position="249"/>
    </location>
</feature>
<evidence type="ECO:0000256" key="7">
    <source>
        <dbReference type="SAM" id="MobiDB-lite"/>
    </source>
</evidence>
<keyword evidence="5" id="KW-0862">Zinc</keyword>
<proteinExistence type="predicted"/>
<evidence type="ECO:0000256" key="1">
    <source>
        <dbReference type="ARBA" id="ARBA00001947"/>
    </source>
</evidence>
<evidence type="ECO:0000256" key="4">
    <source>
        <dbReference type="ARBA" id="ARBA00022801"/>
    </source>
</evidence>
<reference evidence="9 10" key="1">
    <citation type="submission" date="2019-03" db="EMBL/GenBank/DDBJ databases">
        <title>Seongchinamella monodicae gen. nov., sp. nov., a novel member of the Gammaproteobacteria isolated from a tidal mudflat of beach.</title>
        <authorList>
            <person name="Yang H.G."/>
            <person name="Kang J.W."/>
            <person name="Lee S.D."/>
        </authorList>
    </citation>
    <scope>NUCLEOTIDE SEQUENCE [LARGE SCALE GENOMIC DNA]</scope>
    <source>
        <strain evidence="9 10">GH4-78</strain>
    </source>
</reference>
<evidence type="ECO:0000313" key="10">
    <source>
        <dbReference type="Proteomes" id="UP000295554"/>
    </source>
</evidence>
<protein>
    <recommendedName>
        <fullName evidence="8">Peptidase M48 domain-containing protein</fullName>
    </recommendedName>
</protein>
<gene>
    <name evidence="9" type="ORF">E2F43_17370</name>
</gene>
<dbReference type="InterPro" id="IPR001915">
    <property type="entry name" value="Peptidase_M48"/>
</dbReference>
<dbReference type="Proteomes" id="UP000295554">
    <property type="component" value="Unassembled WGS sequence"/>
</dbReference>
<evidence type="ECO:0000256" key="2">
    <source>
        <dbReference type="ARBA" id="ARBA00022670"/>
    </source>
</evidence>
<dbReference type="OrthoDB" id="9810445at2"/>
<organism evidence="9 10">
    <name type="scientific">Seongchinamella unica</name>
    <dbReference type="NCBI Taxonomy" id="2547392"/>
    <lineage>
        <taxon>Bacteria</taxon>
        <taxon>Pseudomonadati</taxon>
        <taxon>Pseudomonadota</taxon>
        <taxon>Gammaproteobacteria</taxon>
        <taxon>Cellvibrionales</taxon>
        <taxon>Halieaceae</taxon>
        <taxon>Seongchinamella</taxon>
    </lineage>
</organism>
<dbReference type="RefSeq" id="WP_133215031.1">
    <property type="nucleotide sequence ID" value="NZ_SMSE01000004.1"/>
</dbReference>
<comment type="caution">
    <text evidence="9">The sequence shown here is derived from an EMBL/GenBank/DDBJ whole genome shotgun (WGS) entry which is preliminary data.</text>
</comment>
<dbReference type="GO" id="GO:0046872">
    <property type="term" value="F:metal ion binding"/>
    <property type="evidence" value="ECO:0007669"/>
    <property type="project" value="UniProtKB-KW"/>
</dbReference>
<dbReference type="PANTHER" id="PTHR22726:SF1">
    <property type="entry name" value="METALLOENDOPEPTIDASE OMA1, MITOCHONDRIAL"/>
    <property type="match status" value="1"/>
</dbReference>
<dbReference type="PANTHER" id="PTHR22726">
    <property type="entry name" value="METALLOENDOPEPTIDASE OMA1"/>
    <property type="match status" value="1"/>
</dbReference>
<dbReference type="AlphaFoldDB" id="A0A4R5LP97"/>
<name>A0A4R5LP97_9GAMM</name>
<dbReference type="GO" id="GO:0051603">
    <property type="term" value="P:proteolysis involved in protein catabolic process"/>
    <property type="evidence" value="ECO:0007669"/>
    <property type="project" value="TreeGrafter"/>
</dbReference>
<evidence type="ECO:0000256" key="6">
    <source>
        <dbReference type="ARBA" id="ARBA00023049"/>
    </source>
</evidence>
<evidence type="ECO:0000256" key="5">
    <source>
        <dbReference type="ARBA" id="ARBA00022833"/>
    </source>
</evidence>
<keyword evidence="6" id="KW-0482">Metalloprotease</keyword>
<evidence type="ECO:0000313" key="9">
    <source>
        <dbReference type="EMBL" id="TDG12120.1"/>
    </source>
</evidence>
<keyword evidence="4" id="KW-0378">Hydrolase</keyword>
<evidence type="ECO:0000256" key="3">
    <source>
        <dbReference type="ARBA" id="ARBA00022723"/>
    </source>
</evidence>
<dbReference type="InterPro" id="IPR051156">
    <property type="entry name" value="Mito/Outer_Membr_Metalloprot"/>
</dbReference>
<feature type="compositionally biased region" description="Basic and acidic residues" evidence="7">
    <location>
        <begin position="485"/>
        <end position="494"/>
    </location>
</feature>
<evidence type="ECO:0000259" key="8">
    <source>
        <dbReference type="Pfam" id="PF01435"/>
    </source>
</evidence>
<keyword evidence="3" id="KW-0479">Metal-binding</keyword>
<sequence length="494" mass="53865">MFLSKYQLSQSKGGRPHLPRLTVAAAVLSLSACVTSVVTPEQETRAGSSISQQVADQIGLYMDPELERYLDTVGQRLVDSLEQTPYQFQFALVDQAEPNAFATPGGFIYVSRGLMAQINDEAELAGVLAHEISHVTRRHHVRQAGRSLGTGLLTLPGRAVGVVSKDLGNMINAPIEHAGRLYLSSYSRSQESEADAYGMRLASTAGYDPLALADALEGIEKGLLLLTGEQHEATYLDTHPTTPQRVADIGRLARALDTAPTEPIADRDQLYAYLDGLWWGPQNPQQGIFNDNLFLSADLGLSVTFPAGWDTVNTPRFVGAMEPAGEAYLALGLNKGEFSPEAYAAALITRMRDSTGLQPSDSKGFRIGQWPAHVVRYDDANDAQRVSLYYVFLDSGSHSFTFMAMGKAAFQGLLRNSVMSIAPLTPEQAGDIRGLRLRIATINQGESLADWSRRVNSSWSTAFTAAINGLEETTAGHQPRQLKYVRSERYPSPR</sequence>